<evidence type="ECO:0000313" key="3">
    <source>
        <dbReference type="Proteomes" id="UP000239446"/>
    </source>
</evidence>
<dbReference type="Proteomes" id="UP000239446">
    <property type="component" value="Unassembled WGS sequence"/>
</dbReference>
<dbReference type="EMBL" id="PTIT01000022">
    <property type="protein sequence ID" value="PPK50648.1"/>
    <property type="molecule type" value="Genomic_DNA"/>
</dbReference>
<dbReference type="RefSeq" id="WP_104416791.1">
    <property type="nucleotide sequence ID" value="NZ_PTIT01000022.1"/>
</dbReference>
<proteinExistence type="predicted"/>
<dbReference type="EMBL" id="PTIU01000021">
    <property type="protein sequence ID" value="PPK53986.1"/>
    <property type="molecule type" value="Genomic_DNA"/>
</dbReference>
<gene>
    <name evidence="2" type="ORF">B0H24_102139</name>
    <name evidence="1" type="ORF">BY455_12239</name>
</gene>
<protein>
    <submittedName>
        <fullName evidence="2">Acetolactate synthase small subunit</fullName>
    </submittedName>
</protein>
<accession>A0A2S6G4E3</accession>
<dbReference type="STRING" id="930118.SAMN05216429_10332"/>
<dbReference type="Pfam" id="PF13710">
    <property type="entry name" value="ACT_5"/>
    <property type="match status" value="1"/>
</dbReference>
<dbReference type="Proteomes" id="UP000239648">
    <property type="component" value="Unassembled WGS sequence"/>
</dbReference>
<reference evidence="1 4" key="1">
    <citation type="submission" date="2018-02" db="EMBL/GenBank/DDBJ databases">
        <title>Deep subsurface shale carbon reservoir microbial communities from Ohio and West Virginia, USA.</title>
        <authorList>
            <person name="Wrighton K."/>
        </authorList>
    </citation>
    <scope>NUCLEOTIDE SEQUENCE [LARGE SCALE GENOMIC DNA]</scope>
    <source>
        <strain evidence="1 4">UTICA-S1B6</strain>
    </source>
</reference>
<dbReference type="SUPFAM" id="SSF55021">
    <property type="entry name" value="ACT-like"/>
    <property type="match status" value="1"/>
</dbReference>
<dbReference type="Gene3D" id="3.30.70.260">
    <property type="match status" value="1"/>
</dbReference>
<name>A0A2S6G4E3_9GAMM</name>
<dbReference type="InterPro" id="IPR045865">
    <property type="entry name" value="ACT-like_dom_sf"/>
</dbReference>
<dbReference type="OrthoDB" id="6198158at2"/>
<dbReference type="AlphaFoldDB" id="A0A2S6G4E3"/>
<evidence type="ECO:0000313" key="4">
    <source>
        <dbReference type="Proteomes" id="UP000239648"/>
    </source>
</evidence>
<sequence length="93" mass="10211">MNPTNKNAAPSYTLNCRMAQEAAAIERLCQVVRIRGFRIASMAVETAGDYFDINLTLEGSRPVAMLQNQLEKLHTVAEVVVKQPAAKLARHSA</sequence>
<evidence type="ECO:0000313" key="2">
    <source>
        <dbReference type="EMBL" id="PPK53986.1"/>
    </source>
</evidence>
<organism evidence="2 3">
    <name type="scientific">Marinobacter persicus</name>
    <dbReference type="NCBI Taxonomy" id="930118"/>
    <lineage>
        <taxon>Bacteria</taxon>
        <taxon>Pseudomonadati</taxon>
        <taxon>Pseudomonadota</taxon>
        <taxon>Gammaproteobacteria</taxon>
        <taxon>Pseudomonadales</taxon>
        <taxon>Marinobacteraceae</taxon>
        <taxon>Marinobacter</taxon>
    </lineage>
</organism>
<evidence type="ECO:0000313" key="1">
    <source>
        <dbReference type="EMBL" id="PPK50648.1"/>
    </source>
</evidence>
<reference evidence="2 3" key="2">
    <citation type="submission" date="2018-02" db="EMBL/GenBank/DDBJ databases">
        <title>Subsurface microbial communities from deep shales in Ohio and West Virginia, USA.</title>
        <authorList>
            <person name="Wrighton K."/>
        </authorList>
    </citation>
    <scope>NUCLEOTIDE SEQUENCE [LARGE SCALE GENOMIC DNA]</scope>
    <source>
        <strain evidence="2 3">UTICA-S1B9</strain>
    </source>
</reference>
<comment type="caution">
    <text evidence="2">The sequence shown here is derived from an EMBL/GenBank/DDBJ whole genome shotgun (WGS) entry which is preliminary data.</text>
</comment>
<keyword evidence="4" id="KW-1185">Reference proteome</keyword>